<evidence type="ECO:0000259" key="2">
    <source>
        <dbReference type="Pfam" id="PF04187"/>
    </source>
</evidence>
<comment type="caution">
    <text evidence="3">The sequence shown here is derived from an EMBL/GenBank/DDBJ whole genome shotgun (WGS) entry which is preliminary data.</text>
</comment>
<accession>A0A246J4N7</accession>
<sequence>MPDRPSHRSPGLFRFPDLRTDTMNTASRGVALALTALLAACASSTTASSGTSSSATPSANTSASGALPSAASAASTAKPEPEFVLLGELHDNPDHHRARAEQLRRLIAQEPRTVIVFEQFSRTQDGAVAQARREHPGDTAAVIDAAQFDRKAWRWPLHQPLFDAVLQTGAEARGGNIDRDQVRKIVREGDAAWPADLLALRDRTAWSGAQQDTLRKDIQDGHCGAMPEAMLPGMVQAQRARDAAMAQAMLDAKKAGAKRVVLIAGNGHVRRDVAVPVYLQAAGVPASDIDAIGYLEPTSSAPNGGYDRVERAPAPTREDPCAAFKR</sequence>
<dbReference type="EMBL" id="NIOF01000009">
    <property type="protein sequence ID" value="OWQ87543.1"/>
    <property type="molecule type" value="Genomic_DNA"/>
</dbReference>
<protein>
    <recommendedName>
        <fullName evidence="2">Haem-binding uptake Tiki superfamily ChaN domain-containing protein</fullName>
    </recommendedName>
</protein>
<evidence type="ECO:0000313" key="4">
    <source>
        <dbReference type="Proteomes" id="UP000197468"/>
    </source>
</evidence>
<evidence type="ECO:0000256" key="1">
    <source>
        <dbReference type="SAM" id="MobiDB-lite"/>
    </source>
</evidence>
<dbReference type="Gene3D" id="1.10.8.760">
    <property type="entry name" value="Haem-binding uptake, Tiki superfamily, ChaN, domain 2"/>
    <property type="match status" value="1"/>
</dbReference>
<dbReference type="Pfam" id="PF04187">
    <property type="entry name" value="Cofac_haem_bdg"/>
    <property type="match status" value="1"/>
</dbReference>
<dbReference type="SUPFAM" id="SSF159501">
    <property type="entry name" value="EreA/ChaN-like"/>
    <property type="match status" value="1"/>
</dbReference>
<dbReference type="AlphaFoldDB" id="A0A246J4N7"/>
<dbReference type="Proteomes" id="UP000197468">
    <property type="component" value="Unassembled WGS sequence"/>
</dbReference>
<name>A0A246J4N7_9BURK</name>
<reference evidence="3 4" key="1">
    <citation type="journal article" date="2008" name="Int. J. Syst. Evol. Microbiol.">
        <title>Description of Roseateles aquatilis sp. nov. and Roseateles terrae sp. nov., in the class Betaproteobacteria, and emended description of the genus Roseateles.</title>
        <authorList>
            <person name="Gomila M."/>
            <person name="Bowien B."/>
            <person name="Falsen E."/>
            <person name="Moore E.R."/>
            <person name="Lalucat J."/>
        </authorList>
    </citation>
    <scope>NUCLEOTIDE SEQUENCE [LARGE SCALE GENOMIC DNA]</scope>
    <source>
        <strain evidence="3 4">CCUG 48205</strain>
    </source>
</reference>
<organism evidence="3 4">
    <name type="scientific">Roseateles aquatilis</name>
    <dbReference type="NCBI Taxonomy" id="431061"/>
    <lineage>
        <taxon>Bacteria</taxon>
        <taxon>Pseudomonadati</taxon>
        <taxon>Pseudomonadota</taxon>
        <taxon>Betaproteobacteria</taxon>
        <taxon>Burkholderiales</taxon>
        <taxon>Sphaerotilaceae</taxon>
        <taxon>Roseateles</taxon>
    </lineage>
</organism>
<dbReference type="Gene3D" id="3.40.50.11550">
    <property type="match status" value="1"/>
</dbReference>
<proteinExistence type="predicted"/>
<feature type="domain" description="Haem-binding uptake Tiki superfamily ChaN" evidence="2">
    <location>
        <begin position="82"/>
        <end position="279"/>
    </location>
</feature>
<feature type="region of interest" description="Disordered" evidence="1">
    <location>
        <begin position="299"/>
        <end position="326"/>
    </location>
</feature>
<feature type="compositionally biased region" description="Basic and acidic residues" evidence="1">
    <location>
        <begin position="307"/>
        <end position="320"/>
    </location>
</feature>
<keyword evidence="4" id="KW-1185">Reference proteome</keyword>
<evidence type="ECO:0000313" key="3">
    <source>
        <dbReference type="EMBL" id="OWQ87543.1"/>
    </source>
</evidence>
<dbReference type="InterPro" id="IPR007314">
    <property type="entry name" value="Cofac_haem-bd_dom"/>
</dbReference>
<feature type="region of interest" description="Disordered" evidence="1">
    <location>
        <begin position="46"/>
        <end position="74"/>
    </location>
</feature>
<gene>
    <name evidence="3" type="ORF">CDN99_18270</name>
</gene>
<dbReference type="CDD" id="cd14727">
    <property type="entry name" value="ChanN-like"/>
    <property type="match status" value="1"/>
</dbReference>